<sequence length="177" mass="19400">MASSYDFSILDWEKVLAKIHEVKDLCAKCALKQETLLAHFNSLSNSSSTKSHSTKNDIAIPPVNNHLSHDDPIDDDPSPLPLTIWASNHENLSFTRLVLSSSTLRTLVPLLSCPLRTEDLFQDFPSESSIITPHISVVPDTTDNDFSTSLPVPSLNCESVISLPSVPASTLLYNDAQ</sequence>
<proteinExistence type="predicted"/>
<organism evidence="1 2">
    <name type="scientific">Rhizophagus irregularis</name>
    <dbReference type="NCBI Taxonomy" id="588596"/>
    <lineage>
        <taxon>Eukaryota</taxon>
        <taxon>Fungi</taxon>
        <taxon>Fungi incertae sedis</taxon>
        <taxon>Mucoromycota</taxon>
        <taxon>Glomeromycotina</taxon>
        <taxon>Glomeromycetes</taxon>
        <taxon>Glomerales</taxon>
        <taxon>Glomeraceae</taxon>
        <taxon>Rhizophagus</taxon>
    </lineage>
</organism>
<name>A0A2I1H382_9GLOM</name>
<keyword evidence="2" id="KW-1185">Reference proteome</keyword>
<protein>
    <submittedName>
        <fullName evidence="1">Uncharacterized protein</fullName>
    </submittedName>
</protein>
<comment type="caution">
    <text evidence="1">The sequence shown here is derived from an EMBL/GenBank/DDBJ whole genome shotgun (WGS) entry which is preliminary data.</text>
</comment>
<evidence type="ECO:0000313" key="2">
    <source>
        <dbReference type="Proteomes" id="UP000234323"/>
    </source>
</evidence>
<gene>
    <name evidence="1" type="ORF">RhiirA4_471478</name>
</gene>
<reference evidence="1 2" key="1">
    <citation type="submission" date="2015-10" db="EMBL/GenBank/DDBJ databases">
        <title>Genome analyses suggest a sexual origin of heterokaryosis in a supposedly ancient asexual fungus.</title>
        <authorList>
            <person name="Ropars J."/>
            <person name="Sedzielewska K."/>
            <person name="Noel J."/>
            <person name="Charron P."/>
            <person name="Farinelli L."/>
            <person name="Marton T."/>
            <person name="Kruger M."/>
            <person name="Pelin A."/>
            <person name="Brachmann A."/>
            <person name="Corradi N."/>
        </authorList>
    </citation>
    <scope>NUCLEOTIDE SEQUENCE [LARGE SCALE GENOMIC DNA]</scope>
    <source>
        <strain evidence="1 2">A4</strain>
    </source>
</reference>
<dbReference type="AlphaFoldDB" id="A0A2I1H382"/>
<evidence type="ECO:0000313" key="1">
    <source>
        <dbReference type="EMBL" id="PKY53337.1"/>
    </source>
</evidence>
<accession>A0A2I1H382</accession>
<dbReference type="Proteomes" id="UP000234323">
    <property type="component" value="Unassembled WGS sequence"/>
</dbReference>
<dbReference type="EMBL" id="LLXI01001367">
    <property type="protein sequence ID" value="PKY53337.1"/>
    <property type="molecule type" value="Genomic_DNA"/>
</dbReference>